<reference evidence="3" key="2">
    <citation type="journal article" date="2018" name="Environ. Microbiol.">
        <title>Bloom of a denitrifying methanotroph, 'Candidatus Methylomirabilis limnetica', in a deep stratified lake.</title>
        <authorList>
            <person name="Graf J.S."/>
            <person name="Mayr M.J."/>
            <person name="Marchant H.K."/>
            <person name="Tienken D."/>
            <person name="Hach P.F."/>
            <person name="Brand A."/>
            <person name="Schubert C.J."/>
            <person name="Kuypers M.M."/>
            <person name="Milucka J."/>
        </authorList>
    </citation>
    <scope>NUCLEOTIDE SEQUENCE [LARGE SCALE GENOMIC DNA]</scope>
    <source>
        <strain evidence="3">Zug</strain>
    </source>
</reference>
<keyword evidence="1" id="KW-0812">Transmembrane</keyword>
<protein>
    <recommendedName>
        <fullName evidence="4">DUF2784 domain-containing protein</fullName>
    </recommendedName>
</protein>
<evidence type="ECO:0008006" key="4">
    <source>
        <dbReference type="Google" id="ProtNLM"/>
    </source>
</evidence>
<feature type="transmembrane region" description="Helical" evidence="1">
    <location>
        <begin position="36"/>
        <end position="54"/>
    </location>
</feature>
<feature type="transmembrane region" description="Helical" evidence="1">
    <location>
        <begin position="6"/>
        <end position="29"/>
    </location>
</feature>
<evidence type="ECO:0000313" key="3">
    <source>
        <dbReference type="Proteomes" id="UP000241436"/>
    </source>
</evidence>
<dbReference type="OrthoDB" id="370375at2"/>
<accession>A0A2T4TZJ3</accession>
<keyword evidence="3" id="KW-1185">Reference proteome</keyword>
<sequence length="123" mass="13887">MPYLLIANLLVLLHLSFVGFVVLGALLVLRWPRLAWIHIPCALWGALIEFAGWVCPLTPLEIRFRQLGGQAGYAGGFIEHYLLPVLYPQNLTRPVQVVLGTLVLILNAATYRRLWRRRTSGNV</sequence>
<proteinExistence type="predicted"/>
<name>A0A2T4TZJ3_9BACT</name>
<dbReference type="Pfam" id="PF10861">
    <property type="entry name" value="DUF2784"/>
    <property type="match status" value="1"/>
</dbReference>
<reference evidence="2 3" key="1">
    <citation type="submission" date="2017-09" db="EMBL/GenBank/DDBJ databases">
        <title>Bloom of a denitrifying methanotroph, Candidatus Methylomirabilis limnetica, in a deep stratified lake.</title>
        <authorList>
            <person name="Graf J.S."/>
            <person name="Marchant H.K."/>
            <person name="Tienken D."/>
            <person name="Hach P.F."/>
            <person name="Brand A."/>
            <person name="Schubert C.J."/>
            <person name="Kuypers M.M."/>
            <person name="Milucka J."/>
        </authorList>
    </citation>
    <scope>NUCLEOTIDE SEQUENCE [LARGE SCALE GENOMIC DNA]</scope>
    <source>
        <strain evidence="2 3">Zug</strain>
    </source>
</reference>
<gene>
    <name evidence="2" type="ORF">CLG94_04075</name>
</gene>
<dbReference type="Proteomes" id="UP000241436">
    <property type="component" value="Unassembled WGS sequence"/>
</dbReference>
<feature type="transmembrane region" description="Helical" evidence="1">
    <location>
        <begin position="91"/>
        <end position="109"/>
    </location>
</feature>
<keyword evidence="1" id="KW-0472">Membrane</keyword>
<comment type="caution">
    <text evidence="2">The sequence shown here is derived from an EMBL/GenBank/DDBJ whole genome shotgun (WGS) entry which is preliminary data.</text>
</comment>
<evidence type="ECO:0000313" key="2">
    <source>
        <dbReference type="EMBL" id="PTL36533.1"/>
    </source>
</evidence>
<keyword evidence="1" id="KW-1133">Transmembrane helix</keyword>
<dbReference type="AlphaFoldDB" id="A0A2T4TZJ3"/>
<organism evidence="2 3">
    <name type="scientific">Candidatus Methylomirabilis limnetica</name>
    <dbReference type="NCBI Taxonomy" id="2033718"/>
    <lineage>
        <taxon>Bacteria</taxon>
        <taxon>Candidatus Methylomirabilota</taxon>
        <taxon>Candidatus Methylomirabilia</taxon>
        <taxon>Candidatus Methylomirabilales</taxon>
        <taxon>Candidatus Methylomirabilaceae</taxon>
        <taxon>Candidatus Methylomirabilis</taxon>
    </lineage>
</organism>
<dbReference type="InterPro" id="IPR021218">
    <property type="entry name" value="DUF2784"/>
</dbReference>
<evidence type="ECO:0000256" key="1">
    <source>
        <dbReference type="SAM" id="Phobius"/>
    </source>
</evidence>
<dbReference type="RefSeq" id="WP_107561603.1">
    <property type="nucleotide sequence ID" value="NZ_NVQC01000015.1"/>
</dbReference>
<dbReference type="EMBL" id="NVQC01000015">
    <property type="protein sequence ID" value="PTL36533.1"/>
    <property type="molecule type" value="Genomic_DNA"/>
</dbReference>